<feature type="transmembrane region" description="Helical" evidence="8">
    <location>
        <begin position="59"/>
        <end position="79"/>
    </location>
</feature>
<feature type="domain" description="Major facilitator superfamily (MFS) profile" evidence="9">
    <location>
        <begin position="21"/>
        <end position="466"/>
    </location>
</feature>
<keyword evidence="5 8" id="KW-1133">Transmembrane helix</keyword>
<organism evidence="10 11">
    <name type="scientific">Arthrobacter sedimenti</name>
    <dbReference type="NCBI Taxonomy" id="2694931"/>
    <lineage>
        <taxon>Bacteria</taxon>
        <taxon>Bacillati</taxon>
        <taxon>Actinomycetota</taxon>
        <taxon>Actinomycetes</taxon>
        <taxon>Micrococcales</taxon>
        <taxon>Micrococcaceae</taxon>
        <taxon>Arthrobacter</taxon>
    </lineage>
</organism>
<feature type="transmembrane region" description="Helical" evidence="8">
    <location>
        <begin position="335"/>
        <end position="358"/>
    </location>
</feature>
<evidence type="ECO:0000259" key="9">
    <source>
        <dbReference type="PROSITE" id="PS50850"/>
    </source>
</evidence>
<dbReference type="EMBL" id="JBHSDQ010000010">
    <property type="protein sequence ID" value="MFC4398033.1"/>
    <property type="molecule type" value="Genomic_DNA"/>
</dbReference>
<feature type="transmembrane region" description="Helical" evidence="8">
    <location>
        <begin position="146"/>
        <end position="167"/>
    </location>
</feature>
<accession>A0ABV8WMX0</accession>
<feature type="region of interest" description="Disordered" evidence="7">
    <location>
        <begin position="467"/>
        <end position="533"/>
    </location>
</feature>
<dbReference type="SUPFAM" id="SSF103473">
    <property type="entry name" value="MFS general substrate transporter"/>
    <property type="match status" value="1"/>
</dbReference>
<evidence type="ECO:0000256" key="6">
    <source>
        <dbReference type="ARBA" id="ARBA00023136"/>
    </source>
</evidence>
<sequence length="533" mass="54907">MAARSNPQQPDGTRSGWNPRLALLVAATFFMEFLDGTVLTTAIPSIAADFAIPAADVNITMTAYLLTVAVGIPISGWLAERFGARRIFCAAIAVFTVASLACALSQDLATLTLSRIAQGAGGAMMVPVGTLVVLRGTPKSELLRATAFLVWPGLLAPVLAPLVGGALTTYLSWHWIFLVNLPLGAAAFAAALRLVPVTPGDPGRRLDWTGMALTTVGVGALVAGLELASSHPELPWAGISALAGAAALTAAVLWMRRAPHPLFNLQVFHARTFRAMATGGFMYRVTISSVPFLLPLMFQTGFGWSPLQAGAMVAAVFVGNIGIKPATTPLIRKFGFKAMLVFASVASAITFALCAFLTAETPEALMFVLLVCSGAFRSIGFSAYASVQYADIPPAQLTSANTVSATIVQLGTGSGIALAALLIRTFNGPALVPQDPAGPFRGAFLAMAVLMLASTADSLLLPRHAGAAVSQRDQSPKPGTGADGAAQPTASGTDAVSKPAQAGSTQPAVSLPAPEPGEAPHPPRPAGGRAPRR</sequence>
<comment type="subcellular location">
    <subcellularLocation>
        <location evidence="1">Cell membrane</location>
        <topology evidence="1">Multi-pass membrane protein</topology>
    </subcellularLocation>
</comment>
<dbReference type="PANTHER" id="PTHR42718">
    <property type="entry name" value="MAJOR FACILITATOR SUPERFAMILY MULTIDRUG TRANSPORTER MFSC"/>
    <property type="match status" value="1"/>
</dbReference>
<evidence type="ECO:0000256" key="2">
    <source>
        <dbReference type="ARBA" id="ARBA00022448"/>
    </source>
</evidence>
<feature type="transmembrane region" description="Helical" evidence="8">
    <location>
        <begin position="112"/>
        <end position="134"/>
    </location>
</feature>
<evidence type="ECO:0000256" key="3">
    <source>
        <dbReference type="ARBA" id="ARBA00022475"/>
    </source>
</evidence>
<gene>
    <name evidence="10" type="ORF">ACFO0G_18215</name>
</gene>
<evidence type="ECO:0000313" key="10">
    <source>
        <dbReference type="EMBL" id="MFC4398033.1"/>
    </source>
</evidence>
<evidence type="ECO:0000256" key="1">
    <source>
        <dbReference type="ARBA" id="ARBA00004651"/>
    </source>
</evidence>
<feature type="transmembrane region" description="Helical" evidence="8">
    <location>
        <begin position="86"/>
        <end position="106"/>
    </location>
</feature>
<comment type="caution">
    <text evidence="10">The sequence shown here is derived from an EMBL/GenBank/DDBJ whole genome shotgun (WGS) entry which is preliminary data.</text>
</comment>
<feature type="transmembrane region" description="Helical" evidence="8">
    <location>
        <begin position="443"/>
        <end position="462"/>
    </location>
</feature>
<keyword evidence="3" id="KW-1003">Cell membrane</keyword>
<feature type="transmembrane region" description="Helical" evidence="8">
    <location>
        <begin position="364"/>
        <end position="387"/>
    </location>
</feature>
<feature type="compositionally biased region" description="Pro residues" evidence="7">
    <location>
        <begin position="513"/>
        <end position="525"/>
    </location>
</feature>
<keyword evidence="6 8" id="KW-0472">Membrane</keyword>
<dbReference type="InterPro" id="IPR036259">
    <property type="entry name" value="MFS_trans_sf"/>
</dbReference>
<feature type="transmembrane region" description="Helical" evidence="8">
    <location>
        <begin position="275"/>
        <end position="298"/>
    </location>
</feature>
<feature type="transmembrane region" description="Helical" evidence="8">
    <location>
        <begin position="21"/>
        <end position="47"/>
    </location>
</feature>
<dbReference type="Pfam" id="PF07690">
    <property type="entry name" value="MFS_1"/>
    <property type="match status" value="2"/>
</dbReference>
<evidence type="ECO:0000256" key="8">
    <source>
        <dbReference type="SAM" id="Phobius"/>
    </source>
</evidence>
<proteinExistence type="predicted"/>
<keyword evidence="4 8" id="KW-0812">Transmembrane</keyword>
<keyword evidence="2" id="KW-0813">Transport</keyword>
<dbReference type="PROSITE" id="PS50850">
    <property type="entry name" value="MFS"/>
    <property type="match status" value="1"/>
</dbReference>
<feature type="transmembrane region" description="Helical" evidence="8">
    <location>
        <begin position="234"/>
        <end position="254"/>
    </location>
</feature>
<dbReference type="InterPro" id="IPR020846">
    <property type="entry name" value="MFS_dom"/>
</dbReference>
<dbReference type="RefSeq" id="WP_286401780.1">
    <property type="nucleotide sequence ID" value="NZ_JBHSDQ010000010.1"/>
</dbReference>
<dbReference type="InterPro" id="IPR011701">
    <property type="entry name" value="MFS"/>
</dbReference>
<evidence type="ECO:0000256" key="4">
    <source>
        <dbReference type="ARBA" id="ARBA00022692"/>
    </source>
</evidence>
<feature type="transmembrane region" description="Helical" evidence="8">
    <location>
        <begin position="304"/>
        <end position="323"/>
    </location>
</feature>
<dbReference type="Gene3D" id="1.20.1720.10">
    <property type="entry name" value="Multidrug resistance protein D"/>
    <property type="match status" value="1"/>
</dbReference>
<keyword evidence="11" id="KW-1185">Reference proteome</keyword>
<evidence type="ECO:0000256" key="5">
    <source>
        <dbReference type="ARBA" id="ARBA00022989"/>
    </source>
</evidence>
<protein>
    <submittedName>
        <fullName evidence="10">MFS transporter</fullName>
    </submittedName>
</protein>
<dbReference type="Proteomes" id="UP001595778">
    <property type="component" value="Unassembled WGS sequence"/>
</dbReference>
<evidence type="ECO:0000313" key="11">
    <source>
        <dbReference type="Proteomes" id="UP001595778"/>
    </source>
</evidence>
<dbReference type="PANTHER" id="PTHR42718:SF46">
    <property type="entry name" value="BLR6921 PROTEIN"/>
    <property type="match status" value="1"/>
</dbReference>
<name>A0ABV8WMX0_9MICC</name>
<feature type="transmembrane region" description="Helical" evidence="8">
    <location>
        <begin position="208"/>
        <end position="228"/>
    </location>
</feature>
<feature type="transmembrane region" description="Helical" evidence="8">
    <location>
        <begin position="173"/>
        <end position="196"/>
    </location>
</feature>
<evidence type="ECO:0000256" key="7">
    <source>
        <dbReference type="SAM" id="MobiDB-lite"/>
    </source>
</evidence>
<dbReference type="Gene3D" id="1.20.1250.20">
    <property type="entry name" value="MFS general substrate transporter like domains"/>
    <property type="match status" value="1"/>
</dbReference>
<feature type="transmembrane region" description="Helical" evidence="8">
    <location>
        <begin position="399"/>
        <end position="423"/>
    </location>
</feature>
<reference evidence="11" key="1">
    <citation type="journal article" date="2019" name="Int. J. Syst. Evol. Microbiol.">
        <title>The Global Catalogue of Microorganisms (GCM) 10K type strain sequencing project: providing services to taxonomists for standard genome sequencing and annotation.</title>
        <authorList>
            <consortium name="The Broad Institute Genomics Platform"/>
            <consortium name="The Broad Institute Genome Sequencing Center for Infectious Disease"/>
            <person name="Wu L."/>
            <person name="Ma J."/>
        </authorList>
    </citation>
    <scope>NUCLEOTIDE SEQUENCE [LARGE SCALE GENOMIC DNA]</scope>
    <source>
        <strain evidence="11">PJ61</strain>
    </source>
</reference>